<reference evidence="2" key="1">
    <citation type="submission" date="2020-05" db="EMBL/GenBank/DDBJ databases">
        <title>Genomic Encyclopedia of Type Strains, Phase IV (KMG-V): Genome sequencing to study the core and pangenomes of soil and plant-associated prokaryotes.</title>
        <authorList>
            <person name="Whitman W."/>
        </authorList>
    </citation>
    <scope>NUCLEOTIDE SEQUENCE</scope>
    <source>
        <strain evidence="2">16F</strain>
    </source>
</reference>
<evidence type="ECO:0000313" key="3">
    <source>
        <dbReference type="Proteomes" id="UP000610746"/>
    </source>
</evidence>
<evidence type="ECO:0000256" key="1">
    <source>
        <dbReference type="SAM" id="SignalP"/>
    </source>
</evidence>
<comment type="caution">
    <text evidence="2">The sequence shown here is derived from an EMBL/GenBank/DDBJ whole genome shotgun (WGS) entry which is preliminary data.</text>
</comment>
<name>A0A8J8KBX6_9FLAO</name>
<dbReference type="AlphaFoldDB" id="A0A8J8KBX6"/>
<proteinExistence type="predicted"/>
<feature type="chain" id="PRO_5035328713" evidence="1">
    <location>
        <begin position="21"/>
        <end position="273"/>
    </location>
</feature>
<accession>A0A8J8KBX6</accession>
<sequence>MRTSLFSLLLMFVTFSSVFAQKKDEYRKAEIFMNDGTKLNILFVGYTYPNGNFLSNFATSNVYKFEYKLTEDSKIEKVDAKDVQSLTIFDDSGDVTSKIYKLDLKAINTKGELVDKSRDSFQPILYDGKLQIYGSNIFACEGNGKSLCRYAYSVFYIKNSKEQYGIMPVDFDRINLFNLGSIPEKMVEAFKYVGKDCPEFQQYLKVFEGKVVEKSYQKKMKEDYKNLYNKANEEAKKSGKSFGESQQLFGDYMLEYYLDFYKGIVMEYEKNCK</sequence>
<keyword evidence="3" id="KW-1185">Reference proteome</keyword>
<feature type="signal peptide" evidence="1">
    <location>
        <begin position="1"/>
        <end position="20"/>
    </location>
</feature>
<dbReference type="RefSeq" id="WP_173779604.1">
    <property type="nucleotide sequence ID" value="NZ_JABSNO010000015.1"/>
</dbReference>
<dbReference type="Proteomes" id="UP000610746">
    <property type="component" value="Unassembled WGS sequence"/>
</dbReference>
<keyword evidence="1" id="KW-0732">Signal</keyword>
<dbReference type="EMBL" id="JABSNO010000015">
    <property type="protein sequence ID" value="NRS93019.1"/>
    <property type="molecule type" value="Genomic_DNA"/>
</dbReference>
<protein>
    <submittedName>
        <fullName evidence="2">Uncharacterized protein</fullName>
    </submittedName>
</protein>
<evidence type="ECO:0000313" key="2">
    <source>
        <dbReference type="EMBL" id="NRS93019.1"/>
    </source>
</evidence>
<organism evidence="2 3">
    <name type="scientific">Frigoriflavimonas asaccharolytica</name>
    <dbReference type="NCBI Taxonomy" id="2735899"/>
    <lineage>
        <taxon>Bacteria</taxon>
        <taxon>Pseudomonadati</taxon>
        <taxon>Bacteroidota</taxon>
        <taxon>Flavobacteriia</taxon>
        <taxon>Flavobacteriales</taxon>
        <taxon>Weeksellaceae</taxon>
        <taxon>Frigoriflavimonas</taxon>
    </lineage>
</organism>
<gene>
    <name evidence="2" type="ORF">HNQ03_002104</name>
</gene>